<evidence type="ECO:0000256" key="4">
    <source>
        <dbReference type="ARBA" id="ARBA00022741"/>
    </source>
</evidence>
<feature type="domain" description="Protein kinase" evidence="9">
    <location>
        <begin position="422"/>
        <end position="677"/>
    </location>
</feature>
<dbReference type="RefSeq" id="XP_046784528.1">
    <property type="nucleotide sequence ID" value="XM_046928572.1"/>
</dbReference>
<keyword evidence="6 7" id="KW-0067">ATP-binding</keyword>
<dbReference type="SMART" id="SM00220">
    <property type="entry name" value="S_TKc"/>
    <property type="match status" value="1"/>
</dbReference>
<sequence>MTTSSRQSSSTSMVNNLAKMFDPNALQNQGPDNTMEPLKIRRVVSSDVSTESFNVMDMKFAFLEQKIDKLLMLQDNVLKKLNSVSQEIYCIEKDIEIVKAETSEPGLKMERNKNLRNNQMKRLCLKMKKSLSDINRNAEQQVKRLDGLEQSVSAIQKLVGPLAEKVKALIIHHSSGKHHILKRKLRKAGDYTKAAGRGFGMQIFSETTADALLKTRSEKVVKEKLHLSETGTNSTQEEEPPDSAEGVIQNSQSCCHEEEVDKLNKENAERESTVLLQTDSPEFHSEETEEKEEIAFESCYRRSSVQQEDDAVYDACQRITGQEIERESPADEETKEEHQVPGAEEQEERMNEGEGVDSKNEKEDEEPSAPSQNEDEAGQSHDQEAPEGMCKGCGKDDTSPPAPFDHRIVSAKRVGISSYYNVNRNEILGGGRFGQVHKCEEKATGLKLAAKIIKARGDKEKNEVKNEISVMNQLNHVNLIQLYDAFESKNDIVLVMEYVEGGELFDRIIDENCNLTEMDTISFIKQICEGIQYMHQMYILHLDLKPENILCVNRSANQIKIIDFGLARRYKPREKLRVNFGTPEFLAPEVVNYEFVSFPTDMWSVGVIAYMLLSGLSPFLGEDDNETLNNILACSWDFEDEEFQGVSEQAKDFISKLLIKEKCWRISATAALKHPWLSDHKLHCRLQKKVKGDSESQAPSDP</sequence>
<feature type="binding site" evidence="7">
    <location>
        <position position="451"/>
    </location>
    <ligand>
        <name>ATP</name>
        <dbReference type="ChEBI" id="CHEBI:30616"/>
    </ligand>
</feature>
<keyword evidence="11" id="KW-1185">Reference proteome</keyword>
<organism evidence="10 11">
    <name type="scientific">Gallus gallus</name>
    <name type="common">Chicken</name>
    <dbReference type="NCBI Taxonomy" id="9031"/>
    <lineage>
        <taxon>Eukaryota</taxon>
        <taxon>Metazoa</taxon>
        <taxon>Chordata</taxon>
        <taxon>Craniata</taxon>
        <taxon>Vertebrata</taxon>
        <taxon>Euteleostomi</taxon>
        <taxon>Archelosauria</taxon>
        <taxon>Archosauria</taxon>
        <taxon>Dinosauria</taxon>
        <taxon>Saurischia</taxon>
        <taxon>Theropoda</taxon>
        <taxon>Coelurosauria</taxon>
        <taxon>Aves</taxon>
        <taxon>Neognathae</taxon>
        <taxon>Galloanserae</taxon>
        <taxon>Galliformes</taxon>
        <taxon>Phasianidae</taxon>
        <taxon>Phasianinae</taxon>
        <taxon>Gallus</taxon>
    </lineage>
</organism>
<dbReference type="GO" id="GO:0005737">
    <property type="term" value="C:cytoplasm"/>
    <property type="evidence" value="ECO:0000318"/>
    <property type="project" value="GO_Central"/>
</dbReference>
<dbReference type="GeneID" id="420893"/>
<dbReference type="Proteomes" id="UP000000539">
    <property type="component" value="Chromosome 2"/>
</dbReference>
<dbReference type="GO" id="GO:0007165">
    <property type="term" value="P:signal transduction"/>
    <property type="evidence" value="ECO:0000318"/>
    <property type="project" value="GO_Central"/>
</dbReference>
<feature type="region of interest" description="Disordered" evidence="8">
    <location>
        <begin position="224"/>
        <end position="293"/>
    </location>
</feature>
<dbReference type="PANTHER" id="PTHR24347">
    <property type="entry name" value="SERINE/THREONINE-PROTEIN KINASE"/>
    <property type="match status" value="1"/>
</dbReference>
<keyword evidence="3" id="KW-0808">Transferase</keyword>
<dbReference type="InterPro" id="IPR008271">
    <property type="entry name" value="Ser/Thr_kinase_AS"/>
</dbReference>
<dbReference type="FunFam" id="1.10.510.10:FF:000135">
    <property type="entry name" value="Putative myosin light chain kinase 3"/>
    <property type="match status" value="1"/>
</dbReference>
<evidence type="ECO:0000313" key="11">
    <source>
        <dbReference type="Proteomes" id="UP000000539"/>
    </source>
</evidence>
<feature type="compositionally biased region" description="Basic and acidic residues" evidence="8">
    <location>
        <begin position="348"/>
        <end position="362"/>
    </location>
</feature>
<dbReference type="SMR" id="A0A8V0YIL0"/>
<dbReference type="Pfam" id="PF00069">
    <property type="entry name" value="Pkinase"/>
    <property type="match status" value="1"/>
</dbReference>
<dbReference type="CTD" id="340156"/>
<feature type="compositionally biased region" description="Basic and acidic residues" evidence="8">
    <location>
        <begin position="393"/>
        <end position="405"/>
    </location>
</feature>
<keyword evidence="5" id="KW-0418">Kinase</keyword>
<proteinExistence type="inferred from homology"/>
<dbReference type="SUPFAM" id="SSF56112">
    <property type="entry name" value="Protein kinase-like (PK-like)"/>
    <property type="match status" value="1"/>
</dbReference>
<evidence type="ECO:0000256" key="3">
    <source>
        <dbReference type="ARBA" id="ARBA00022679"/>
    </source>
</evidence>
<dbReference type="InterPro" id="IPR011009">
    <property type="entry name" value="Kinase-like_dom_sf"/>
</dbReference>
<dbReference type="Ensembl" id="ENSGALT00010027709.1">
    <property type="protein sequence ID" value="ENSGALP00010015882.1"/>
    <property type="gene ID" value="ENSGALG00010011578.1"/>
</dbReference>
<keyword evidence="2" id="KW-0723">Serine/threonine-protein kinase</keyword>
<evidence type="ECO:0000256" key="2">
    <source>
        <dbReference type="ARBA" id="ARBA00022527"/>
    </source>
</evidence>
<gene>
    <name evidence="10" type="primary">MYLK4</name>
</gene>
<dbReference type="PROSITE" id="PS00107">
    <property type="entry name" value="PROTEIN_KINASE_ATP"/>
    <property type="match status" value="1"/>
</dbReference>
<feature type="region of interest" description="Disordered" evidence="8">
    <location>
        <begin position="323"/>
        <end position="405"/>
    </location>
</feature>
<evidence type="ECO:0000256" key="7">
    <source>
        <dbReference type="PROSITE-ProRule" id="PRU10141"/>
    </source>
</evidence>
<reference evidence="10" key="2">
    <citation type="submission" date="2025-08" db="UniProtKB">
        <authorList>
            <consortium name="Ensembl"/>
        </authorList>
    </citation>
    <scope>IDENTIFICATION</scope>
    <source>
        <strain evidence="10">broiler</strain>
    </source>
</reference>
<dbReference type="Gene3D" id="1.10.510.10">
    <property type="entry name" value="Transferase(Phosphotransferase) domain 1"/>
    <property type="match status" value="1"/>
</dbReference>
<reference evidence="10" key="3">
    <citation type="submission" date="2025-09" db="UniProtKB">
        <authorList>
            <consortium name="Ensembl"/>
        </authorList>
    </citation>
    <scope>IDENTIFICATION</scope>
    <source>
        <strain evidence="10">broiler</strain>
    </source>
</reference>
<name>A0A8V0YIL0_CHICK</name>
<dbReference type="GeneTree" id="ENSGT00940000156211"/>
<dbReference type="Gene3D" id="3.30.200.20">
    <property type="entry name" value="Phosphorylase Kinase, domain 1"/>
    <property type="match status" value="1"/>
</dbReference>
<dbReference type="InterPro" id="IPR000719">
    <property type="entry name" value="Prot_kinase_dom"/>
</dbReference>
<evidence type="ECO:0000313" key="10">
    <source>
        <dbReference type="Ensembl" id="ENSGALP00010015882.1"/>
    </source>
</evidence>
<dbReference type="OrthoDB" id="10260894at2759"/>
<dbReference type="CDD" id="cd14193">
    <property type="entry name" value="STKc_MLCK4"/>
    <property type="match status" value="1"/>
</dbReference>
<feature type="compositionally biased region" description="Acidic residues" evidence="8">
    <location>
        <begin position="363"/>
        <end position="377"/>
    </location>
</feature>
<feature type="compositionally biased region" description="Basic and acidic residues" evidence="8">
    <location>
        <begin position="255"/>
        <end position="272"/>
    </location>
</feature>
<evidence type="ECO:0000259" key="9">
    <source>
        <dbReference type="PROSITE" id="PS50011"/>
    </source>
</evidence>
<dbReference type="GO" id="GO:0005524">
    <property type="term" value="F:ATP binding"/>
    <property type="evidence" value="ECO:0007669"/>
    <property type="project" value="UniProtKB-UniRule"/>
</dbReference>
<reference evidence="10" key="1">
    <citation type="submission" date="2020-11" db="EMBL/GenBank/DDBJ databases">
        <title>Gallus gallus (Chicken) genome, bGalGal1, GRCg7b, maternal haplotype autosomes + Z &amp; W.</title>
        <authorList>
            <person name="Warren W."/>
            <person name="Formenti G."/>
            <person name="Fedrigo O."/>
            <person name="Haase B."/>
            <person name="Mountcastle J."/>
            <person name="Balacco J."/>
            <person name="Tracey A."/>
            <person name="Schneider V."/>
            <person name="Okimoto R."/>
            <person name="Cheng H."/>
            <person name="Hawken R."/>
            <person name="Howe K."/>
            <person name="Jarvis E.D."/>
        </authorList>
    </citation>
    <scope>NUCLEOTIDE SEQUENCE [LARGE SCALE GENOMIC DNA]</scope>
    <source>
        <strain evidence="10">Broiler</strain>
    </source>
</reference>
<evidence type="ECO:0000256" key="1">
    <source>
        <dbReference type="ARBA" id="ARBA00006692"/>
    </source>
</evidence>
<evidence type="ECO:0000256" key="6">
    <source>
        <dbReference type="ARBA" id="ARBA00022840"/>
    </source>
</evidence>
<dbReference type="InterPro" id="IPR017441">
    <property type="entry name" value="Protein_kinase_ATP_BS"/>
</dbReference>
<comment type="similarity">
    <text evidence="1">Belongs to the protein kinase superfamily. CAMK Ser/Thr protein kinase family.</text>
</comment>
<dbReference type="AlphaFoldDB" id="A0A8V0YIL0"/>
<dbReference type="FunCoup" id="A0A8V0YIL0">
    <property type="interactions" value="668"/>
</dbReference>
<evidence type="ECO:0000256" key="8">
    <source>
        <dbReference type="SAM" id="MobiDB-lite"/>
    </source>
</evidence>
<protein>
    <submittedName>
        <fullName evidence="10">Myosin light chain kinase family member 4</fullName>
    </submittedName>
</protein>
<dbReference type="GO" id="GO:0004687">
    <property type="term" value="F:myosin light chain kinase activity"/>
    <property type="evidence" value="ECO:0000318"/>
    <property type="project" value="GO_Central"/>
</dbReference>
<dbReference type="PROSITE" id="PS50011">
    <property type="entry name" value="PROTEIN_KINASE_DOM"/>
    <property type="match status" value="1"/>
</dbReference>
<evidence type="ECO:0000256" key="5">
    <source>
        <dbReference type="ARBA" id="ARBA00022777"/>
    </source>
</evidence>
<dbReference type="FunFam" id="3.30.200.20:FF:000196">
    <property type="entry name" value="Myosin light chain kinase family, member 4"/>
    <property type="match status" value="1"/>
</dbReference>
<dbReference type="PROSITE" id="PS00108">
    <property type="entry name" value="PROTEIN_KINASE_ST"/>
    <property type="match status" value="1"/>
</dbReference>
<accession>A0A8V0YIL0</accession>
<keyword evidence="4 7" id="KW-0547">Nucleotide-binding</keyword>